<evidence type="ECO:0000313" key="1">
    <source>
        <dbReference type="EMBL" id="EIY41861.1"/>
    </source>
</evidence>
<dbReference type="Proteomes" id="UP000004019">
    <property type="component" value="Unassembled WGS sequence"/>
</dbReference>
<evidence type="ECO:0008006" key="3">
    <source>
        <dbReference type="Google" id="ProtNLM"/>
    </source>
</evidence>
<name>I9RGM8_9BACT</name>
<dbReference type="HOGENOM" id="CLU_059313_0_0_10"/>
<dbReference type="EMBL" id="AGXI01000001">
    <property type="protein sequence ID" value="EIY41861.1"/>
    <property type="molecule type" value="Genomic_DNA"/>
</dbReference>
<dbReference type="RefSeq" id="WP_007851708.1">
    <property type="nucleotide sequence ID" value="NZ_CP011531.1"/>
</dbReference>
<dbReference type="AlphaFoldDB" id="I9RGM8"/>
<proteinExistence type="predicted"/>
<gene>
    <name evidence="1" type="ORF">HMPREF1065_00227</name>
</gene>
<reference evidence="1 2" key="1">
    <citation type="submission" date="2012-02" db="EMBL/GenBank/DDBJ databases">
        <title>The Genome Sequence of Bacteroides dorei CL03T12C01.</title>
        <authorList>
            <consortium name="The Broad Institute Genome Sequencing Platform"/>
            <person name="Earl A."/>
            <person name="Ward D."/>
            <person name="Feldgarden M."/>
            <person name="Gevers D."/>
            <person name="Zitomersky N.L."/>
            <person name="Coyne M.J."/>
            <person name="Comstock L.E."/>
            <person name="Young S.K."/>
            <person name="Zeng Q."/>
            <person name="Gargeya S."/>
            <person name="Fitzgerald M."/>
            <person name="Haas B."/>
            <person name="Abouelleil A."/>
            <person name="Alvarado L."/>
            <person name="Arachchi H.M."/>
            <person name="Berlin A."/>
            <person name="Chapman S.B."/>
            <person name="Gearin G."/>
            <person name="Goldberg J."/>
            <person name="Griggs A."/>
            <person name="Gujja S."/>
            <person name="Hansen M."/>
            <person name="Heiman D."/>
            <person name="Howarth C."/>
            <person name="Larimer J."/>
            <person name="Lui A."/>
            <person name="MacDonald P.J.P."/>
            <person name="McCowen C."/>
            <person name="Montmayeur A."/>
            <person name="Murphy C."/>
            <person name="Neiman D."/>
            <person name="Pearson M."/>
            <person name="Priest M."/>
            <person name="Roberts A."/>
            <person name="Saif S."/>
            <person name="Shea T."/>
            <person name="Sisk P."/>
            <person name="Stolte C."/>
            <person name="Sykes S."/>
            <person name="Wortman J."/>
            <person name="Nusbaum C."/>
            <person name="Birren B."/>
        </authorList>
    </citation>
    <scope>NUCLEOTIDE SEQUENCE [LARGE SCALE GENOMIC DNA]</scope>
    <source>
        <strain evidence="1 2">CL03T12C01</strain>
    </source>
</reference>
<accession>I9RGM8</accession>
<dbReference type="PATRIC" id="fig|997877.3.peg.235"/>
<protein>
    <recommendedName>
        <fullName evidence="3">DegT/DnrJ/EryC1/StrS aminotransferase family protein</fullName>
    </recommendedName>
</protein>
<evidence type="ECO:0000313" key="2">
    <source>
        <dbReference type="Proteomes" id="UP000004019"/>
    </source>
</evidence>
<sequence>MEVIGGYLELELRKGMHYHETAVQLNSGRNCFEYILLARKYKKVYIPYYTCEVLLQPLIRHHIPYEFYSINEDLEPTEHKQLLSGEAFLYTNYFGLKQRCVESLSEVYGSQLIVDNAQAFYAPHLDGIDTFFSPRKFFGVADGGYVYTDSVLEADLIQDKSYTRMQHLLERIDESAERGYNSFRKNDDALDNQPMCRMSGLTDRILCGIDYGNAKRRRTDNFLYLHQSLQGGNSLKLELNSNDVPMVYPFYTADISLRARLIKERIFVATYWTNVLEWCKPKELEYALVNHIIPLPIDQRYGKEEMDRILAII</sequence>
<dbReference type="InterPro" id="IPR015424">
    <property type="entry name" value="PyrdxlP-dep_Trfase"/>
</dbReference>
<comment type="caution">
    <text evidence="1">The sequence shown here is derived from an EMBL/GenBank/DDBJ whole genome shotgun (WGS) entry which is preliminary data.</text>
</comment>
<dbReference type="SUPFAM" id="SSF53383">
    <property type="entry name" value="PLP-dependent transferases"/>
    <property type="match status" value="1"/>
</dbReference>
<organism evidence="1 2">
    <name type="scientific">Phocaeicola dorei CL03T12C01</name>
    <dbReference type="NCBI Taxonomy" id="997877"/>
    <lineage>
        <taxon>Bacteria</taxon>
        <taxon>Pseudomonadati</taxon>
        <taxon>Bacteroidota</taxon>
        <taxon>Bacteroidia</taxon>
        <taxon>Bacteroidales</taxon>
        <taxon>Bacteroidaceae</taxon>
        <taxon>Phocaeicola</taxon>
    </lineage>
</organism>